<accession>A0A8E7G1Z1</accession>
<proteinExistence type="predicted"/>
<name>A0A8E7G1Z1_9VIRU</name>
<evidence type="ECO:0000313" key="1">
    <source>
        <dbReference type="EMBL" id="QVW56832.1"/>
    </source>
</evidence>
<organism evidence="1">
    <name type="scientific">Cecropis daurica ambidensovirus</name>
    <dbReference type="NCBI Taxonomy" id="2794443"/>
    <lineage>
        <taxon>Viruses</taxon>
        <taxon>Monodnaviria</taxon>
        <taxon>Shotokuvirae</taxon>
        <taxon>Cossaviricota</taxon>
        <taxon>Quintoviricetes</taxon>
        <taxon>Piccovirales</taxon>
        <taxon>Parvoviridae</taxon>
        <taxon>Densovirinae</taxon>
        <taxon>Ambidensovirus</taxon>
    </lineage>
</organism>
<reference evidence="1" key="1">
    <citation type="submission" date="2020-09" db="EMBL/GenBank/DDBJ databases">
        <title>Parvovirus dark matter in the feces of wild birds.</title>
        <authorList>
            <person name="Dai Z."/>
            <person name="Yang S."/>
            <person name="Zhang W."/>
        </authorList>
    </citation>
    <scope>NUCLEOTIDE SEQUENCE</scope>
    <source>
        <strain evidence="1">Swa134par017</strain>
    </source>
</reference>
<protein>
    <submittedName>
        <fullName evidence="1">Nonstructural protein NS1</fullName>
    </submittedName>
</protein>
<dbReference type="EMBL" id="MW046573">
    <property type="protein sequence ID" value="QVW56832.1"/>
    <property type="molecule type" value="Genomic_DNA"/>
</dbReference>
<sequence>MNVEDVLLNENSLNKIIYNGSEDDLGEYLQQSSEGSTSEYGGLVVPHIEDSGREFGVQRERPLSMARFAEKSGKDYELLAKEIKEMGGIFMEYVTGKDIKASWRYISDVITYNNSRDCNSIVEILREYGRTRRSGMFGFSVESNHIHVIHDCAYSGGHCRDVWREQVKLFGTVRPTRIENKPIYKFTQTDWYDVFIYFFLKKRGTREIWVRRKSWKAPTDGKFNNIDYI</sequence>